<dbReference type="InterPro" id="IPR019775">
    <property type="entry name" value="WD40_repeat_CS"/>
</dbReference>
<reference evidence="4 5" key="1">
    <citation type="journal article" date="2009" name="Science">
        <title>Green evolution and dynamic adaptations revealed by genomes of the marine picoeukaryotes Micromonas.</title>
        <authorList>
            <person name="Worden A.Z."/>
            <person name="Lee J.H."/>
            <person name="Mock T."/>
            <person name="Rouze P."/>
            <person name="Simmons M.P."/>
            <person name="Aerts A.L."/>
            <person name="Allen A.E."/>
            <person name="Cuvelier M.L."/>
            <person name="Derelle E."/>
            <person name="Everett M.V."/>
            <person name="Foulon E."/>
            <person name="Grimwood J."/>
            <person name="Gundlach H."/>
            <person name="Henrissat B."/>
            <person name="Napoli C."/>
            <person name="McDonald S.M."/>
            <person name="Parker M.S."/>
            <person name="Rombauts S."/>
            <person name="Salamov A."/>
            <person name="Von Dassow P."/>
            <person name="Badger J.H."/>
            <person name="Coutinho P.M."/>
            <person name="Demir E."/>
            <person name="Dubchak I."/>
            <person name="Gentemann C."/>
            <person name="Eikrem W."/>
            <person name="Gready J.E."/>
            <person name="John U."/>
            <person name="Lanier W."/>
            <person name="Lindquist E.A."/>
            <person name="Lucas S."/>
            <person name="Mayer K.F."/>
            <person name="Moreau H."/>
            <person name="Not F."/>
            <person name="Otillar R."/>
            <person name="Panaud O."/>
            <person name="Pangilinan J."/>
            <person name="Paulsen I."/>
            <person name="Piegu B."/>
            <person name="Poliakov A."/>
            <person name="Robbens S."/>
            <person name="Schmutz J."/>
            <person name="Toulza E."/>
            <person name="Wyss T."/>
            <person name="Zelensky A."/>
            <person name="Zhou K."/>
            <person name="Armbrust E.V."/>
            <person name="Bhattacharya D."/>
            <person name="Goodenough U.W."/>
            <person name="Van de Peer Y."/>
            <person name="Grigoriev I.V."/>
        </authorList>
    </citation>
    <scope>NUCLEOTIDE SEQUENCE [LARGE SCALE GENOMIC DNA]</scope>
    <source>
        <strain evidence="4 5">CCMP1545</strain>
    </source>
</reference>
<dbReference type="eggNOG" id="KOG0318">
    <property type="taxonomic scope" value="Eukaryota"/>
</dbReference>
<dbReference type="EMBL" id="GG663744">
    <property type="protein sequence ID" value="EEH54469.1"/>
    <property type="molecule type" value="Genomic_DNA"/>
</dbReference>
<dbReference type="RefSeq" id="XP_003061839.1">
    <property type="nucleotide sequence ID" value="XM_003061793.1"/>
</dbReference>
<dbReference type="GO" id="GO:0030042">
    <property type="term" value="P:actin filament depolymerization"/>
    <property type="evidence" value="ECO:0007669"/>
    <property type="project" value="TreeGrafter"/>
</dbReference>
<dbReference type="InterPro" id="IPR036322">
    <property type="entry name" value="WD40_repeat_dom_sf"/>
</dbReference>
<evidence type="ECO:0000256" key="3">
    <source>
        <dbReference type="PROSITE-ProRule" id="PRU00221"/>
    </source>
</evidence>
<feature type="repeat" description="WD" evidence="3">
    <location>
        <begin position="64"/>
        <end position="105"/>
    </location>
</feature>
<dbReference type="PANTHER" id="PTHR19856:SF0">
    <property type="entry name" value="WD REPEAT-CONTAINING PROTEIN 1"/>
    <property type="match status" value="1"/>
</dbReference>
<dbReference type="STRING" id="564608.C1N1K7"/>
<dbReference type="Gene3D" id="2.130.10.10">
    <property type="entry name" value="YVTN repeat-like/Quinoprotein amine dehydrogenase"/>
    <property type="match status" value="2"/>
</dbReference>
<dbReference type="Proteomes" id="UP000001876">
    <property type="component" value="Unassembled WGS sequence"/>
</dbReference>
<dbReference type="SUPFAM" id="SSF50978">
    <property type="entry name" value="WD40 repeat-like"/>
    <property type="match status" value="3"/>
</dbReference>
<feature type="repeat" description="WD" evidence="3">
    <location>
        <begin position="538"/>
        <end position="579"/>
    </location>
</feature>
<feature type="repeat" description="WD" evidence="3">
    <location>
        <begin position="244"/>
        <end position="285"/>
    </location>
</feature>
<accession>C1N1K7</accession>
<dbReference type="Pfam" id="PF00400">
    <property type="entry name" value="WD40"/>
    <property type="match status" value="5"/>
</dbReference>
<dbReference type="OMA" id="GSIDTCV"/>
<dbReference type="SMART" id="SM00320">
    <property type="entry name" value="WD40"/>
    <property type="match status" value="11"/>
</dbReference>
<dbReference type="PROSITE" id="PS00678">
    <property type="entry name" value="WD_REPEATS_1"/>
    <property type="match status" value="3"/>
</dbReference>
<dbReference type="PROSITE" id="PS50082">
    <property type="entry name" value="WD_REPEATS_2"/>
    <property type="match status" value="6"/>
</dbReference>
<evidence type="ECO:0000313" key="4">
    <source>
        <dbReference type="EMBL" id="EEH54469.1"/>
    </source>
</evidence>
<sequence>MSAPSAPTLTRCRPCAPATERGRGVLLGASARDGGVLVYASGRAVVVRALDDDAKNNDVAPRLYHDHQYSTTCARPSPNGEWIASGDVSGRVRVWGLNDDFTLKAEHRPIAGAVDDIAWSADGQRIVASGDGKGGVFAKAFAWDGGSGIGDVSGQTKRVNSCDFRPARPFKVVTASEDFAVSMFAGPPFRFARSVHKHANYANCVRYSPSGELFASVSSDGTGKIFHGDSGDALASIPKGGKTGGGHAGTVYGLAWSPCGTKALTCGADKTCRLWEVRSSHTAPPSCVELATFAFEGGAEAMQVGCVFVGERMASLSLSGVVNVLSLDDPCGAPSSRALLGHPKSVSCLAVDVDGGGDVFSASLSSLAGGDAVVIRWSESDDGGDWSAVVSGEKHGHKSVVAITAKGAGGGRVLTVGMDDTLRVIMVSENTEGGVGDFAYVPGAALKLTEQPRDVDADASGALAVVATTRGFELVHSAGYTALSPEGGAERVLTAGMSPDGGEVAVGCKDGAVHVFAISKSTNDGGGGSLNTTETRVLSRHRGEVTSARYSPCGGKLATCDGNREVVVWDARSGEVIYDKAVFHKARVTAVAWSPDSRRLATGSLDGGVIVWDLAKPAMSGHVKIENAHAGGCACLEWKDENALVTGGFDACVKTWRVP</sequence>
<keyword evidence="1 3" id="KW-0853">WD repeat</keyword>
<dbReference type="PROSITE" id="PS50294">
    <property type="entry name" value="WD_REPEATS_REGION"/>
    <property type="match status" value="4"/>
</dbReference>
<keyword evidence="5" id="KW-1185">Reference proteome</keyword>
<dbReference type="PANTHER" id="PTHR19856">
    <property type="entry name" value="WD-REPEATCONTAINING PROTEIN WDR1"/>
    <property type="match status" value="1"/>
</dbReference>
<dbReference type="GeneID" id="9687015"/>
<feature type="repeat" description="WD" evidence="3">
    <location>
        <begin position="195"/>
        <end position="236"/>
    </location>
</feature>
<dbReference type="GO" id="GO:0030864">
    <property type="term" value="C:cortical actin cytoskeleton"/>
    <property type="evidence" value="ECO:0007669"/>
    <property type="project" value="TreeGrafter"/>
</dbReference>
<name>C1N1K7_MICPC</name>
<dbReference type="GO" id="GO:0051015">
    <property type="term" value="F:actin filament binding"/>
    <property type="evidence" value="ECO:0007669"/>
    <property type="project" value="TreeGrafter"/>
</dbReference>
<gene>
    <name evidence="4" type="ORF">MICPUCDRAFT_20235</name>
</gene>
<dbReference type="OrthoDB" id="2306at2759"/>
<evidence type="ECO:0000256" key="2">
    <source>
        <dbReference type="ARBA" id="ARBA00022737"/>
    </source>
</evidence>
<organism evidence="5">
    <name type="scientific">Micromonas pusilla (strain CCMP1545)</name>
    <name type="common">Picoplanktonic green alga</name>
    <dbReference type="NCBI Taxonomy" id="564608"/>
    <lineage>
        <taxon>Eukaryota</taxon>
        <taxon>Viridiplantae</taxon>
        <taxon>Chlorophyta</taxon>
        <taxon>Mamiellophyceae</taxon>
        <taxon>Mamiellales</taxon>
        <taxon>Mamiellaceae</taxon>
        <taxon>Micromonas</taxon>
    </lineage>
</organism>
<evidence type="ECO:0000313" key="5">
    <source>
        <dbReference type="Proteomes" id="UP000001876"/>
    </source>
</evidence>
<proteinExistence type="predicted"/>
<dbReference type="AlphaFoldDB" id="C1N1K7"/>
<dbReference type="KEGG" id="mpp:MICPUCDRAFT_20235"/>
<dbReference type="InterPro" id="IPR001680">
    <property type="entry name" value="WD40_rpt"/>
</dbReference>
<dbReference type="InterPro" id="IPR015943">
    <property type="entry name" value="WD40/YVTN_repeat-like_dom_sf"/>
</dbReference>
<keyword evidence="2" id="KW-0677">Repeat</keyword>
<feature type="repeat" description="WD" evidence="3">
    <location>
        <begin position="581"/>
        <end position="614"/>
    </location>
</feature>
<evidence type="ECO:0000256" key="1">
    <source>
        <dbReference type="ARBA" id="ARBA00022574"/>
    </source>
</evidence>
<protein>
    <submittedName>
        <fullName evidence="4">Predicted protein</fullName>
    </submittedName>
</protein>
<feature type="repeat" description="WD" evidence="3">
    <location>
        <begin position="626"/>
        <end position="659"/>
    </location>
</feature>